<evidence type="ECO:0000313" key="12">
    <source>
        <dbReference type="Proteomes" id="UP000663929"/>
    </source>
</evidence>
<comment type="pathway">
    <text evidence="2">Amino-acid biosynthesis; L-serine biosynthesis; L-serine from 3-phospho-D-glycerate: step 3/3.</text>
</comment>
<keyword evidence="8" id="KW-0718">Serine biosynthesis</keyword>
<keyword evidence="6" id="KW-0378">Hydrolase</keyword>
<dbReference type="EC" id="3.1.3.3" evidence="3"/>
<proteinExistence type="predicted"/>
<evidence type="ECO:0000256" key="8">
    <source>
        <dbReference type="ARBA" id="ARBA00023299"/>
    </source>
</evidence>
<sequence length="223" mass="24645">MTVTQVIFDFDSTIIRCESLEEILRPRLEGDSAKMAQIEEITRLGMEGAIDFKESLSRRLALAQPNLSDLERFGREGTPWLTSGMEALIASLHRRGLEVWIVSGGLREAIVPVAAHLGIPAERVLAVRLQWRTDGSFAGIDPGDRFSVSKVDGCRAFFGPTDRPRPIRIGVGDGMTDFALFDAGLVDCFIAYTEHVRRPAVVATGQPEASDTNELARLLEEYR</sequence>
<evidence type="ECO:0000256" key="7">
    <source>
        <dbReference type="ARBA" id="ARBA00022842"/>
    </source>
</evidence>
<keyword evidence="4" id="KW-0028">Amino-acid biosynthesis</keyword>
<dbReference type="PANTHER" id="PTHR43344">
    <property type="entry name" value="PHOSPHOSERINE PHOSPHATASE"/>
    <property type="match status" value="1"/>
</dbReference>
<dbReference type="AlphaFoldDB" id="A0A8A4TFP6"/>
<evidence type="ECO:0000256" key="6">
    <source>
        <dbReference type="ARBA" id="ARBA00022801"/>
    </source>
</evidence>
<keyword evidence="12" id="KW-1185">Reference proteome</keyword>
<evidence type="ECO:0000256" key="2">
    <source>
        <dbReference type="ARBA" id="ARBA00005135"/>
    </source>
</evidence>
<dbReference type="Gene3D" id="3.40.50.1000">
    <property type="entry name" value="HAD superfamily/HAD-like"/>
    <property type="match status" value="1"/>
</dbReference>
<protein>
    <recommendedName>
        <fullName evidence="3">phosphoserine phosphatase</fullName>
        <ecNumber evidence="3">3.1.3.3</ecNumber>
    </recommendedName>
</protein>
<keyword evidence="5" id="KW-0479">Metal-binding</keyword>
<reference evidence="11" key="1">
    <citation type="submission" date="2021-03" db="EMBL/GenBank/DDBJ databases">
        <title>Acanthopleuribacteraceae sp. M133.</title>
        <authorList>
            <person name="Wang G."/>
        </authorList>
    </citation>
    <scope>NUCLEOTIDE SEQUENCE</scope>
    <source>
        <strain evidence="11">M133</strain>
    </source>
</reference>
<dbReference type="Pfam" id="PF12710">
    <property type="entry name" value="HAD"/>
    <property type="match status" value="1"/>
</dbReference>
<evidence type="ECO:0000256" key="10">
    <source>
        <dbReference type="ARBA" id="ARBA00048523"/>
    </source>
</evidence>
<dbReference type="EMBL" id="CP071793">
    <property type="protein sequence ID" value="QTD48024.1"/>
    <property type="molecule type" value="Genomic_DNA"/>
</dbReference>
<dbReference type="InterPro" id="IPR023214">
    <property type="entry name" value="HAD_sf"/>
</dbReference>
<dbReference type="SUPFAM" id="SSF56784">
    <property type="entry name" value="HAD-like"/>
    <property type="match status" value="1"/>
</dbReference>
<dbReference type="InterPro" id="IPR050582">
    <property type="entry name" value="HAD-like_SerB"/>
</dbReference>
<name>A0A8A4TFP6_SULCO</name>
<comment type="cofactor">
    <cofactor evidence="1">
        <name>Mg(2+)</name>
        <dbReference type="ChEBI" id="CHEBI:18420"/>
    </cofactor>
</comment>
<evidence type="ECO:0000313" key="11">
    <source>
        <dbReference type="EMBL" id="QTD48024.1"/>
    </source>
</evidence>
<evidence type="ECO:0000256" key="3">
    <source>
        <dbReference type="ARBA" id="ARBA00012640"/>
    </source>
</evidence>
<dbReference type="GO" id="GO:0000287">
    <property type="term" value="F:magnesium ion binding"/>
    <property type="evidence" value="ECO:0007669"/>
    <property type="project" value="TreeGrafter"/>
</dbReference>
<keyword evidence="7" id="KW-0460">Magnesium</keyword>
<comment type="catalytic activity">
    <reaction evidence="9">
        <text>O-phospho-L-serine + H2O = L-serine + phosphate</text>
        <dbReference type="Rhea" id="RHEA:21208"/>
        <dbReference type="ChEBI" id="CHEBI:15377"/>
        <dbReference type="ChEBI" id="CHEBI:33384"/>
        <dbReference type="ChEBI" id="CHEBI:43474"/>
        <dbReference type="ChEBI" id="CHEBI:57524"/>
        <dbReference type="EC" id="3.1.3.3"/>
    </reaction>
</comment>
<organism evidence="11 12">
    <name type="scientific">Sulfidibacter corallicola</name>
    <dbReference type="NCBI Taxonomy" id="2818388"/>
    <lineage>
        <taxon>Bacteria</taxon>
        <taxon>Pseudomonadati</taxon>
        <taxon>Acidobacteriota</taxon>
        <taxon>Holophagae</taxon>
        <taxon>Acanthopleuribacterales</taxon>
        <taxon>Acanthopleuribacteraceae</taxon>
        <taxon>Sulfidibacter</taxon>
    </lineage>
</organism>
<gene>
    <name evidence="11" type="ORF">J3U87_20770</name>
</gene>
<dbReference type="Proteomes" id="UP000663929">
    <property type="component" value="Chromosome"/>
</dbReference>
<comment type="catalytic activity">
    <reaction evidence="10">
        <text>O-phospho-D-serine + H2O = D-serine + phosphate</text>
        <dbReference type="Rhea" id="RHEA:24873"/>
        <dbReference type="ChEBI" id="CHEBI:15377"/>
        <dbReference type="ChEBI" id="CHEBI:35247"/>
        <dbReference type="ChEBI" id="CHEBI:43474"/>
        <dbReference type="ChEBI" id="CHEBI:58680"/>
        <dbReference type="EC" id="3.1.3.3"/>
    </reaction>
</comment>
<dbReference type="GO" id="GO:0036424">
    <property type="term" value="F:L-phosphoserine phosphatase activity"/>
    <property type="evidence" value="ECO:0007669"/>
    <property type="project" value="TreeGrafter"/>
</dbReference>
<evidence type="ECO:0000256" key="9">
    <source>
        <dbReference type="ARBA" id="ARBA00048138"/>
    </source>
</evidence>
<dbReference type="KEGG" id="scor:J3U87_20770"/>
<accession>A0A8A4TFP6</accession>
<dbReference type="Gene3D" id="1.10.150.210">
    <property type="entry name" value="Phosphoserine phosphatase, domain 2"/>
    <property type="match status" value="1"/>
</dbReference>
<dbReference type="NCBIfam" id="TIGR01488">
    <property type="entry name" value="HAD-SF-IB"/>
    <property type="match status" value="1"/>
</dbReference>
<dbReference type="InterPro" id="IPR036412">
    <property type="entry name" value="HAD-like_sf"/>
</dbReference>
<evidence type="ECO:0000256" key="5">
    <source>
        <dbReference type="ARBA" id="ARBA00022723"/>
    </source>
</evidence>
<evidence type="ECO:0000256" key="1">
    <source>
        <dbReference type="ARBA" id="ARBA00001946"/>
    </source>
</evidence>
<dbReference type="GO" id="GO:0005737">
    <property type="term" value="C:cytoplasm"/>
    <property type="evidence" value="ECO:0007669"/>
    <property type="project" value="TreeGrafter"/>
</dbReference>
<evidence type="ECO:0000256" key="4">
    <source>
        <dbReference type="ARBA" id="ARBA00022605"/>
    </source>
</evidence>
<dbReference type="PANTHER" id="PTHR43344:SF2">
    <property type="entry name" value="PHOSPHOSERINE PHOSPHATASE"/>
    <property type="match status" value="1"/>
</dbReference>
<dbReference type="RefSeq" id="WP_237377687.1">
    <property type="nucleotide sequence ID" value="NZ_CP071793.1"/>
</dbReference>
<dbReference type="GO" id="GO:0006564">
    <property type="term" value="P:L-serine biosynthetic process"/>
    <property type="evidence" value="ECO:0007669"/>
    <property type="project" value="UniProtKB-KW"/>
</dbReference>